<dbReference type="OrthoDB" id="10058905at2759"/>
<dbReference type="InterPro" id="IPR005135">
    <property type="entry name" value="Endo/exonuclease/phosphatase"/>
</dbReference>
<dbReference type="Gene3D" id="3.40.718.10">
    <property type="entry name" value="Isopropylmalate Dehydrogenase"/>
    <property type="match status" value="1"/>
</dbReference>
<comment type="similarity">
    <text evidence="3">Belongs to the isocitrate and isopropylmalate dehydrogenases family.</text>
</comment>
<evidence type="ECO:0000256" key="7">
    <source>
        <dbReference type="ARBA" id="ARBA00022532"/>
    </source>
</evidence>
<dbReference type="PANTHER" id="PTHR42979">
    <property type="entry name" value="3-ISOPROPYLMALATE DEHYDROGENASE"/>
    <property type="match status" value="1"/>
</dbReference>
<dbReference type="InterPro" id="IPR004429">
    <property type="entry name" value="Isopropylmalate_DH"/>
</dbReference>
<keyword evidence="7" id="KW-0816">Tricarboxylic acid cycle</keyword>
<evidence type="ECO:0000256" key="1">
    <source>
        <dbReference type="ARBA" id="ARBA00001936"/>
    </source>
</evidence>
<dbReference type="InterPro" id="IPR019818">
    <property type="entry name" value="IsoCit/isopropylmalate_DH_CS"/>
</dbReference>
<dbReference type="GO" id="GO:0006099">
    <property type="term" value="P:tricarboxylic acid cycle"/>
    <property type="evidence" value="ECO:0007669"/>
    <property type="project" value="UniProtKB-KW"/>
</dbReference>
<evidence type="ECO:0000256" key="9">
    <source>
        <dbReference type="ARBA" id="ARBA00022723"/>
    </source>
</evidence>
<evidence type="ECO:0000256" key="4">
    <source>
        <dbReference type="ARBA" id="ARBA00011738"/>
    </source>
</evidence>
<keyword evidence="16" id="KW-1185">Reference proteome</keyword>
<evidence type="ECO:0000256" key="11">
    <source>
        <dbReference type="ARBA" id="ARBA00023002"/>
    </source>
</evidence>
<dbReference type="PROSITE" id="PS00470">
    <property type="entry name" value="IDH_IMDH"/>
    <property type="match status" value="1"/>
</dbReference>
<keyword evidence="12" id="KW-0520">NAD</keyword>
<evidence type="ECO:0000256" key="6">
    <source>
        <dbReference type="ARBA" id="ARBA00022430"/>
    </source>
</evidence>
<accession>A0A7T8HMK8</accession>
<dbReference type="EMBL" id="CP045892">
    <property type="protein sequence ID" value="QQP52670.1"/>
    <property type="molecule type" value="Genomic_DNA"/>
</dbReference>
<feature type="domain" description="Isopropylmalate dehydrogenase-like" evidence="14">
    <location>
        <begin position="348"/>
        <end position="660"/>
    </location>
</feature>
<comment type="cofactor">
    <cofactor evidence="1">
        <name>Mn(2+)</name>
        <dbReference type="ChEBI" id="CHEBI:29035"/>
    </cofactor>
</comment>
<keyword evidence="6" id="KW-0432">Leucine biosynthesis</keyword>
<dbReference type="GO" id="GO:0009098">
    <property type="term" value="P:L-leucine biosynthetic process"/>
    <property type="evidence" value="ECO:0007669"/>
    <property type="project" value="UniProtKB-KW"/>
</dbReference>
<keyword evidence="8" id="KW-0028">Amino-acid biosynthesis</keyword>
<protein>
    <recommendedName>
        <fullName evidence="5">3-isopropylmalate dehydrogenase</fullName>
        <ecNumber evidence="5">1.1.1.85</ecNumber>
    </recommendedName>
</protein>
<evidence type="ECO:0000259" key="14">
    <source>
        <dbReference type="SMART" id="SM01329"/>
    </source>
</evidence>
<evidence type="ECO:0000313" key="15">
    <source>
        <dbReference type="EMBL" id="QQP52670.1"/>
    </source>
</evidence>
<dbReference type="Pfam" id="PF00180">
    <property type="entry name" value="Iso_dh"/>
    <property type="match status" value="2"/>
</dbReference>
<dbReference type="InterPro" id="IPR024084">
    <property type="entry name" value="IsoPropMal-DH-like_dom"/>
</dbReference>
<evidence type="ECO:0000256" key="13">
    <source>
        <dbReference type="ARBA" id="ARBA00023304"/>
    </source>
</evidence>
<evidence type="ECO:0000256" key="5">
    <source>
        <dbReference type="ARBA" id="ARBA00013101"/>
    </source>
</evidence>
<keyword evidence="10" id="KW-0460">Magnesium</keyword>
<dbReference type="PANTHER" id="PTHR42979:SF1">
    <property type="entry name" value="3-ISOPROPYLMALATE DEHYDROGENASE"/>
    <property type="match status" value="1"/>
</dbReference>
<keyword evidence="13" id="KW-0100">Branched-chain amino acid biosynthesis</keyword>
<name>A0A7T8HMK8_CALRO</name>
<dbReference type="GO" id="GO:0005829">
    <property type="term" value="C:cytosol"/>
    <property type="evidence" value="ECO:0007669"/>
    <property type="project" value="TreeGrafter"/>
</dbReference>
<comment type="cofactor">
    <cofactor evidence="2">
        <name>Mg(2+)</name>
        <dbReference type="ChEBI" id="CHEBI:18420"/>
    </cofactor>
</comment>
<evidence type="ECO:0000256" key="3">
    <source>
        <dbReference type="ARBA" id="ARBA00007769"/>
    </source>
</evidence>
<organism evidence="15 16">
    <name type="scientific">Caligus rogercresseyi</name>
    <name type="common">Sea louse</name>
    <dbReference type="NCBI Taxonomy" id="217165"/>
    <lineage>
        <taxon>Eukaryota</taxon>
        <taxon>Metazoa</taxon>
        <taxon>Ecdysozoa</taxon>
        <taxon>Arthropoda</taxon>
        <taxon>Crustacea</taxon>
        <taxon>Multicrustacea</taxon>
        <taxon>Hexanauplia</taxon>
        <taxon>Copepoda</taxon>
        <taxon>Siphonostomatoida</taxon>
        <taxon>Caligidae</taxon>
        <taxon>Caligus</taxon>
    </lineage>
</organism>
<dbReference type="GO" id="GO:0000287">
    <property type="term" value="F:magnesium ion binding"/>
    <property type="evidence" value="ECO:0007669"/>
    <property type="project" value="InterPro"/>
</dbReference>
<keyword evidence="9" id="KW-0479">Metal-binding</keyword>
<evidence type="ECO:0000313" key="16">
    <source>
        <dbReference type="Proteomes" id="UP000595437"/>
    </source>
</evidence>
<comment type="subunit">
    <text evidence="4">Homodimer.</text>
</comment>
<proteinExistence type="inferred from homology"/>
<evidence type="ECO:0000256" key="12">
    <source>
        <dbReference type="ARBA" id="ARBA00023027"/>
    </source>
</evidence>
<dbReference type="EC" id="1.1.1.85" evidence="5"/>
<gene>
    <name evidence="15" type="ORF">FKW44_004895</name>
</gene>
<dbReference type="InterPro" id="IPR036691">
    <property type="entry name" value="Endo/exonu/phosph_ase_sf"/>
</dbReference>
<evidence type="ECO:0000256" key="8">
    <source>
        <dbReference type="ARBA" id="ARBA00022605"/>
    </source>
</evidence>
<reference evidence="16" key="1">
    <citation type="submission" date="2021-01" db="EMBL/GenBank/DDBJ databases">
        <title>Caligus Genome Assembly.</title>
        <authorList>
            <person name="Gallardo-Escarate C."/>
        </authorList>
    </citation>
    <scope>NUCLEOTIDE SEQUENCE [LARGE SCALE GENOMIC DNA]</scope>
</reference>
<dbReference type="Pfam" id="PF03372">
    <property type="entry name" value="Exo_endo_phos"/>
    <property type="match status" value="1"/>
</dbReference>
<dbReference type="GO" id="GO:0051287">
    <property type="term" value="F:NAD binding"/>
    <property type="evidence" value="ECO:0007669"/>
    <property type="project" value="InterPro"/>
</dbReference>
<dbReference type="GO" id="GO:0003862">
    <property type="term" value="F:3-isopropylmalate dehydrogenase activity"/>
    <property type="evidence" value="ECO:0007669"/>
    <property type="project" value="UniProtKB-EC"/>
</dbReference>
<dbReference type="SMART" id="SM01329">
    <property type="entry name" value="Iso_dh"/>
    <property type="match status" value="1"/>
</dbReference>
<sequence>MGLPSCSILMRGIAMGKIADMIERERRRTTRLPGRRRHIPNRLICVLLMCLGGPVWADTLRIATYNTELSRKGPGLLLRDIVRGKDKQIAAVQDVIRHNDPDILAPPCLRLQHPWPIRTILRYCPTPAWPQGWTDGNGRLGEARDAQGYGAFSGQGGMAILSRYPIAVDQVQDFSALLWQGFDGALLPKLNGGPFPSSEALAAQRLSTTGHWIVPIATPTGIINVLAFTPALRFLTDQKTVLNDQLGTMNGDFVIAGIKSAIRTLLAPPRLRDPMPDNPDTVDWTDPVPGDLRVDYVLPSTSLTVTGSGIYWPTTPGPALDTVTTASRHRLAPSEPILIGAYIMSNPSLLILAGDGIGPEVMDQRDLLSTSEDLVVVPHMTRMDHPLHDDTMARAQEVDAVLLGAVGGPKYDDLDFSVKPERGLLRLRKEMDLYANLRPAQCFDALADFSSLKKELVAGLDILIDNMRVGVKHSAVYRSRIERGARSAFEMAMKRNKKLCSMEKANVMESGILWRDVVTEVHADYPEVELSHMYADNGAMQLVRAPKQFDVIYTDNLFGDILSDCAAMLTGSLGMLPSASLGSPMSNGRPKAMYEPARQTRSPVPLALPWRCAIPMTKVDEATRLEDAIEKVLADGVRTADLMGPEGGTPVSTSGMGDAILAALDASL</sequence>
<evidence type="ECO:0000256" key="10">
    <source>
        <dbReference type="ARBA" id="ARBA00022842"/>
    </source>
</evidence>
<evidence type="ECO:0000256" key="2">
    <source>
        <dbReference type="ARBA" id="ARBA00001946"/>
    </source>
</evidence>
<dbReference type="SUPFAM" id="SSF56219">
    <property type="entry name" value="DNase I-like"/>
    <property type="match status" value="1"/>
</dbReference>
<dbReference type="AlphaFoldDB" id="A0A7T8HMK8"/>
<dbReference type="Proteomes" id="UP000595437">
    <property type="component" value="Chromosome 3"/>
</dbReference>
<dbReference type="SUPFAM" id="SSF53659">
    <property type="entry name" value="Isocitrate/Isopropylmalate dehydrogenase-like"/>
    <property type="match status" value="1"/>
</dbReference>
<keyword evidence="11" id="KW-0560">Oxidoreductase</keyword>